<keyword evidence="1" id="KW-0489">Methyltransferase</keyword>
<keyword evidence="2" id="KW-1185">Reference proteome</keyword>
<dbReference type="GO" id="GO:0032259">
    <property type="term" value="P:methylation"/>
    <property type="evidence" value="ECO:0007669"/>
    <property type="project" value="UniProtKB-KW"/>
</dbReference>
<name>A0A1V9ZGK2_9STRA</name>
<dbReference type="STRING" id="74557.A0A1V9ZGK2"/>
<comment type="caution">
    <text evidence="1">The sequence shown here is derived from an EMBL/GenBank/DDBJ whole genome shotgun (WGS) entry which is preliminary data.</text>
</comment>
<dbReference type="EMBL" id="JNBS01001931">
    <property type="protein sequence ID" value="OQR97105.1"/>
    <property type="molecule type" value="Genomic_DNA"/>
</dbReference>
<dbReference type="Proteomes" id="UP000243217">
    <property type="component" value="Unassembled WGS sequence"/>
</dbReference>
<dbReference type="Pfam" id="PF10294">
    <property type="entry name" value="Methyltransf_16"/>
    <property type="match status" value="1"/>
</dbReference>
<reference evidence="1 2" key="1">
    <citation type="journal article" date="2014" name="Genome Biol. Evol.">
        <title>The secreted proteins of Achlya hypogyna and Thraustotheca clavata identify the ancestral oomycete secretome and reveal gene acquisitions by horizontal gene transfer.</title>
        <authorList>
            <person name="Misner I."/>
            <person name="Blouin N."/>
            <person name="Leonard G."/>
            <person name="Richards T.A."/>
            <person name="Lane C.E."/>
        </authorList>
    </citation>
    <scope>NUCLEOTIDE SEQUENCE [LARGE SCALE GENOMIC DNA]</scope>
    <source>
        <strain evidence="1 2">ATCC 34112</strain>
    </source>
</reference>
<keyword evidence="1" id="KW-0808">Transferase</keyword>
<gene>
    <name evidence="1" type="ORF">THRCLA_21971</name>
</gene>
<dbReference type="InterPro" id="IPR029063">
    <property type="entry name" value="SAM-dependent_MTases_sf"/>
</dbReference>
<dbReference type="GO" id="GO:0008168">
    <property type="term" value="F:methyltransferase activity"/>
    <property type="evidence" value="ECO:0007669"/>
    <property type="project" value="UniProtKB-KW"/>
</dbReference>
<evidence type="ECO:0000313" key="1">
    <source>
        <dbReference type="EMBL" id="OQR97105.1"/>
    </source>
</evidence>
<proteinExistence type="predicted"/>
<protein>
    <submittedName>
        <fullName evidence="1">Methyltransferase 21A-like isoform 1</fullName>
    </submittedName>
</protein>
<organism evidence="1 2">
    <name type="scientific">Thraustotheca clavata</name>
    <dbReference type="NCBI Taxonomy" id="74557"/>
    <lineage>
        <taxon>Eukaryota</taxon>
        <taxon>Sar</taxon>
        <taxon>Stramenopiles</taxon>
        <taxon>Oomycota</taxon>
        <taxon>Saprolegniomycetes</taxon>
        <taxon>Saprolegniales</taxon>
        <taxon>Achlyaceae</taxon>
        <taxon>Thraustotheca</taxon>
    </lineage>
</organism>
<dbReference type="PANTHER" id="PTHR14614">
    <property type="entry name" value="HEPATOCELLULAR CARCINOMA-ASSOCIATED ANTIGEN"/>
    <property type="match status" value="1"/>
</dbReference>
<sequence length="219" mass="24503">MELSSIKRELTYAKERHFNFAIAGYVKIIQDITQVSGTVWDASIVLSHYLDSLGTITLEGKTILEIGAGTALPSIVGARLGAIVIATDLIEALEYTNRAIEANCTNNILGAIQTQELAWGANGYGLKALETGSYEFIVGADVVYNERYFTELRDTLQTLSCKNTKIIIACEQRRKDLTSFWALCEPYFHILLLFNPMLEYYCTMGKVYLYQLTPKNIFG</sequence>
<dbReference type="OrthoDB" id="407325at2759"/>
<evidence type="ECO:0000313" key="2">
    <source>
        <dbReference type="Proteomes" id="UP000243217"/>
    </source>
</evidence>
<dbReference type="InterPro" id="IPR019410">
    <property type="entry name" value="Methyltransf_16"/>
</dbReference>
<dbReference type="SUPFAM" id="SSF53335">
    <property type="entry name" value="S-adenosyl-L-methionine-dependent methyltransferases"/>
    <property type="match status" value="1"/>
</dbReference>
<dbReference type="Gene3D" id="3.40.50.150">
    <property type="entry name" value="Vaccinia Virus protein VP39"/>
    <property type="match status" value="1"/>
</dbReference>
<dbReference type="AlphaFoldDB" id="A0A1V9ZGK2"/>
<accession>A0A1V9ZGK2</accession>